<keyword evidence="9 11" id="KW-0030">Aminoacyl-tRNA synthetase</keyword>
<dbReference type="InterPro" id="IPR023458">
    <property type="entry name" value="Met-tRNA_ligase_1"/>
</dbReference>
<dbReference type="FunFam" id="2.20.28.20:FF:000001">
    <property type="entry name" value="Methionine--tRNA ligase"/>
    <property type="match status" value="1"/>
</dbReference>
<dbReference type="InterPro" id="IPR041872">
    <property type="entry name" value="Anticodon_Met"/>
</dbReference>
<dbReference type="Proteomes" id="UP000034487">
    <property type="component" value="Unassembled WGS sequence"/>
</dbReference>
<dbReference type="EMBL" id="LCMV01000032">
    <property type="protein sequence ID" value="KKU43222.1"/>
    <property type="molecule type" value="Genomic_DNA"/>
</dbReference>
<dbReference type="AlphaFoldDB" id="A0A0G1QEJ0"/>
<comment type="function">
    <text evidence="1 11">Is required not only for elongation of protein synthesis but also for the initiation of all mRNA translation through initiator tRNA(fMet) aminoacylation.</text>
</comment>
<dbReference type="GO" id="GO:0005829">
    <property type="term" value="C:cytosol"/>
    <property type="evidence" value="ECO:0007669"/>
    <property type="project" value="TreeGrafter"/>
</dbReference>
<feature type="short sequence motif" description="'KMSKS' region" evidence="11">
    <location>
        <begin position="330"/>
        <end position="334"/>
    </location>
</feature>
<dbReference type="CDD" id="cd00814">
    <property type="entry name" value="MetRS_core"/>
    <property type="match status" value="1"/>
</dbReference>
<protein>
    <recommendedName>
        <fullName evidence="11">Methionine--tRNA ligase</fullName>
        <ecNumber evidence="11">6.1.1.10</ecNumber>
    </recommendedName>
    <alternativeName>
        <fullName evidence="11">Methionyl-tRNA synthetase</fullName>
        <shortName evidence="11">MetRS</shortName>
    </alternativeName>
</protein>
<evidence type="ECO:0000259" key="13">
    <source>
        <dbReference type="Pfam" id="PF19303"/>
    </source>
</evidence>
<feature type="binding site" evidence="11">
    <location>
        <position position="144"/>
    </location>
    <ligand>
        <name>Zn(2+)</name>
        <dbReference type="ChEBI" id="CHEBI:29105"/>
    </ligand>
</feature>
<feature type="binding site" evidence="11">
    <location>
        <position position="147"/>
    </location>
    <ligand>
        <name>Zn(2+)</name>
        <dbReference type="ChEBI" id="CHEBI:29105"/>
    </ligand>
</feature>
<comment type="caution">
    <text evidence="14">The sequence shown here is derived from an EMBL/GenBank/DDBJ whole genome shotgun (WGS) entry which is preliminary data.</text>
</comment>
<keyword evidence="11" id="KW-0479">Metal-binding</keyword>
<dbReference type="PROSITE" id="PS00178">
    <property type="entry name" value="AA_TRNA_LIGASE_I"/>
    <property type="match status" value="1"/>
</dbReference>
<dbReference type="Gene3D" id="3.40.50.620">
    <property type="entry name" value="HUPs"/>
    <property type="match status" value="1"/>
</dbReference>
<dbReference type="NCBIfam" id="TIGR00398">
    <property type="entry name" value="metG"/>
    <property type="match status" value="1"/>
</dbReference>
<name>A0A0G1QEJ0_9BACT</name>
<dbReference type="InterPro" id="IPR014758">
    <property type="entry name" value="Met-tRNA_synth"/>
</dbReference>
<dbReference type="InterPro" id="IPR015413">
    <property type="entry name" value="Methionyl/Leucyl_tRNA_Synth"/>
</dbReference>
<comment type="similarity">
    <text evidence="3 11">Belongs to the class-I aminoacyl-tRNA synthetase family. MetG type 1 subfamily.</text>
</comment>
<feature type="binding site" evidence="11">
    <location>
        <position position="159"/>
    </location>
    <ligand>
        <name>Zn(2+)</name>
        <dbReference type="ChEBI" id="CHEBI:29105"/>
    </ligand>
</feature>
<dbReference type="CDD" id="cd07957">
    <property type="entry name" value="Anticodon_Ia_Met"/>
    <property type="match status" value="1"/>
</dbReference>
<dbReference type="InterPro" id="IPR033911">
    <property type="entry name" value="MetRS_core"/>
</dbReference>
<accession>A0A0G1QEJ0</accession>
<dbReference type="SUPFAM" id="SSF47323">
    <property type="entry name" value="Anticodon-binding domain of a subclass of class I aminoacyl-tRNA synthetases"/>
    <property type="match status" value="1"/>
</dbReference>
<evidence type="ECO:0000256" key="1">
    <source>
        <dbReference type="ARBA" id="ARBA00003314"/>
    </source>
</evidence>
<dbReference type="InterPro" id="IPR001412">
    <property type="entry name" value="aa-tRNA-synth_I_CS"/>
</dbReference>
<dbReference type="HAMAP" id="MF_00098">
    <property type="entry name" value="Met_tRNA_synth_type1"/>
    <property type="match status" value="1"/>
</dbReference>
<keyword evidence="8 11" id="KW-0648">Protein biosynthesis</keyword>
<evidence type="ECO:0000256" key="11">
    <source>
        <dbReference type="HAMAP-Rule" id="MF_00098"/>
    </source>
</evidence>
<feature type="binding site" evidence="11">
    <location>
        <position position="156"/>
    </location>
    <ligand>
        <name>Zn(2+)</name>
        <dbReference type="ChEBI" id="CHEBI:29105"/>
    </ligand>
</feature>
<feature type="domain" description="Methionyl-tRNA synthetase anticodon-binding" evidence="13">
    <location>
        <begin position="404"/>
        <end position="535"/>
    </location>
</feature>
<evidence type="ECO:0000256" key="2">
    <source>
        <dbReference type="ARBA" id="ARBA00004496"/>
    </source>
</evidence>
<evidence type="ECO:0000259" key="12">
    <source>
        <dbReference type="Pfam" id="PF09334"/>
    </source>
</evidence>
<evidence type="ECO:0000256" key="7">
    <source>
        <dbReference type="ARBA" id="ARBA00022840"/>
    </source>
</evidence>
<keyword evidence="11" id="KW-0862">Zinc</keyword>
<evidence type="ECO:0000256" key="4">
    <source>
        <dbReference type="ARBA" id="ARBA00022490"/>
    </source>
</evidence>
<dbReference type="EC" id="6.1.1.10" evidence="11"/>
<gene>
    <name evidence="11" type="primary">metG</name>
    <name evidence="14" type="ORF">UX60_C0032G0012</name>
</gene>
<dbReference type="Pfam" id="PF19303">
    <property type="entry name" value="Anticodon_3"/>
    <property type="match status" value="1"/>
</dbReference>
<dbReference type="Gene3D" id="1.10.730.10">
    <property type="entry name" value="Isoleucyl-tRNA Synthetase, Domain 1"/>
    <property type="match status" value="1"/>
</dbReference>
<reference evidence="14 15" key="1">
    <citation type="journal article" date="2015" name="Nature">
        <title>rRNA introns, odd ribosomes, and small enigmatic genomes across a large radiation of phyla.</title>
        <authorList>
            <person name="Brown C.T."/>
            <person name="Hug L.A."/>
            <person name="Thomas B.C."/>
            <person name="Sharon I."/>
            <person name="Castelle C.J."/>
            <person name="Singh A."/>
            <person name="Wilkins M.J."/>
            <person name="Williams K.H."/>
            <person name="Banfield J.F."/>
        </authorList>
    </citation>
    <scope>NUCLEOTIDE SEQUENCE [LARGE SCALE GENOMIC DNA]</scope>
</reference>
<evidence type="ECO:0000256" key="3">
    <source>
        <dbReference type="ARBA" id="ARBA00008258"/>
    </source>
</evidence>
<comment type="subunit">
    <text evidence="11">Monomer.</text>
</comment>
<evidence type="ECO:0000256" key="10">
    <source>
        <dbReference type="ARBA" id="ARBA00047364"/>
    </source>
</evidence>
<evidence type="ECO:0000256" key="8">
    <source>
        <dbReference type="ARBA" id="ARBA00022917"/>
    </source>
</evidence>
<dbReference type="Pfam" id="PF09334">
    <property type="entry name" value="tRNA-synt_1g"/>
    <property type="match status" value="1"/>
</dbReference>
<keyword evidence="4 11" id="KW-0963">Cytoplasm</keyword>
<dbReference type="GO" id="GO:0004825">
    <property type="term" value="F:methionine-tRNA ligase activity"/>
    <property type="evidence" value="ECO:0007669"/>
    <property type="project" value="UniProtKB-UniRule"/>
</dbReference>
<organism evidence="14 15">
    <name type="scientific">Berkelbacteria bacterium GW2011_GWA2_46_7</name>
    <dbReference type="NCBI Taxonomy" id="1618335"/>
    <lineage>
        <taxon>Bacteria</taxon>
        <taxon>Candidatus Berkelbacteria</taxon>
    </lineage>
</organism>
<feature type="short sequence motif" description="'HIGH' region" evidence="11">
    <location>
        <begin position="12"/>
        <end position="22"/>
    </location>
</feature>
<dbReference type="PANTHER" id="PTHR45765">
    <property type="entry name" value="METHIONINE--TRNA LIGASE"/>
    <property type="match status" value="1"/>
</dbReference>
<evidence type="ECO:0000256" key="5">
    <source>
        <dbReference type="ARBA" id="ARBA00022598"/>
    </source>
</evidence>
<proteinExistence type="inferred from homology"/>
<dbReference type="PRINTS" id="PR01041">
    <property type="entry name" value="TRNASYNTHMET"/>
</dbReference>
<comment type="subcellular location">
    <subcellularLocation>
        <location evidence="2 11">Cytoplasm</location>
    </subcellularLocation>
</comment>
<dbReference type="GO" id="GO:0046872">
    <property type="term" value="F:metal ion binding"/>
    <property type="evidence" value="ECO:0007669"/>
    <property type="project" value="UniProtKB-KW"/>
</dbReference>
<feature type="domain" description="Methionyl/Leucyl tRNA synthetase" evidence="12">
    <location>
        <begin position="5"/>
        <end position="393"/>
    </location>
</feature>
<keyword evidence="6 11" id="KW-0547">Nucleotide-binding</keyword>
<dbReference type="PANTHER" id="PTHR45765:SF1">
    <property type="entry name" value="METHIONINE--TRNA LIGASE, CYTOPLASMIC"/>
    <property type="match status" value="1"/>
</dbReference>
<dbReference type="GO" id="GO:0005524">
    <property type="term" value="F:ATP binding"/>
    <property type="evidence" value="ECO:0007669"/>
    <property type="project" value="UniProtKB-UniRule"/>
</dbReference>
<feature type="binding site" evidence="11">
    <location>
        <position position="333"/>
    </location>
    <ligand>
        <name>ATP</name>
        <dbReference type="ChEBI" id="CHEBI:30616"/>
    </ligand>
</feature>
<dbReference type="InterPro" id="IPR029038">
    <property type="entry name" value="MetRS_Zn"/>
</dbReference>
<keyword evidence="5 11" id="KW-0436">Ligase</keyword>
<dbReference type="InterPro" id="IPR014729">
    <property type="entry name" value="Rossmann-like_a/b/a_fold"/>
</dbReference>
<sequence length="550" mass="62112">MNRKVLVAAAWPYVNGSLHLGHVSALLPADIIARYHRACGDDVLYVSGSDCHGTPILVTADREHVSPEAVAQRYHDEFVHTLIEQLGFSYSLYTKTMGEFHIDVAREVFQAIYEAGYMTSREERQAYCNVCQRFLPDRFVKGTCPNCGANARGDQCDNCSHQYSPEELINPHCGNCDGVPEWRPSTHLYFDLPQLQDRLAAWVRNQTGWRENAVAVTQSWLKGLQDRPVTRDLTWGVPVPVEGFRDKCIYVWFEAVTGYLSCSREWAANSGTPDAWRAWWENPQALHYYVHGKDNIPFHTIIWPAMLMTLGLRLPDRIVSSEFLKFEGVKFSKSQGIGIWLPRALAKFEPDALRFYLTLNGPETKDATFRWQDFAQRVNGDLIGNLGNFWNRTFSMTNRYFGQVPKRSKVGADGVVLLEAIPTAFGSVGRSIERSEFRQALIGILDLSRQANGYIDRREPWKQISVDKSHVAETLAVCMEVADALRRLVAPFLPVAVERLNAFLGTDDVGWFPGSPNVGLPIAPPNVIFRKIDPEIIEAEIQLMAERSAS</sequence>
<keyword evidence="7 11" id="KW-0067">ATP-binding</keyword>
<dbReference type="SUPFAM" id="SSF52374">
    <property type="entry name" value="Nucleotidylyl transferase"/>
    <property type="match status" value="1"/>
</dbReference>
<evidence type="ECO:0000256" key="9">
    <source>
        <dbReference type="ARBA" id="ARBA00023146"/>
    </source>
</evidence>
<evidence type="ECO:0000313" key="14">
    <source>
        <dbReference type="EMBL" id="KKU43222.1"/>
    </source>
</evidence>
<dbReference type="PATRIC" id="fig|1618335.3.peg.381"/>
<evidence type="ECO:0000256" key="6">
    <source>
        <dbReference type="ARBA" id="ARBA00022741"/>
    </source>
</evidence>
<dbReference type="InterPro" id="IPR009080">
    <property type="entry name" value="tRNAsynth_Ia_anticodon-bd"/>
</dbReference>
<evidence type="ECO:0000313" key="15">
    <source>
        <dbReference type="Proteomes" id="UP000034487"/>
    </source>
</evidence>
<comment type="catalytic activity">
    <reaction evidence="10 11">
        <text>tRNA(Met) + L-methionine + ATP = L-methionyl-tRNA(Met) + AMP + diphosphate</text>
        <dbReference type="Rhea" id="RHEA:13481"/>
        <dbReference type="Rhea" id="RHEA-COMP:9667"/>
        <dbReference type="Rhea" id="RHEA-COMP:9698"/>
        <dbReference type="ChEBI" id="CHEBI:30616"/>
        <dbReference type="ChEBI" id="CHEBI:33019"/>
        <dbReference type="ChEBI" id="CHEBI:57844"/>
        <dbReference type="ChEBI" id="CHEBI:78442"/>
        <dbReference type="ChEBI" id="CHEBI:78530"/>
        <dbReference type="ChEBI" id="CHEBI:456215"/>
        <dbReference type="EC" id="6.1.1.10"/>
    </reaction>
</comment>
<dbReference type="GO" id="GO:0006431">
    <property type="term" value="P:methionyl-tRNA aminoacylation"/>
    <property type="evidence" value="ECO:0007669"/>
    <property type="project" value="UniProtKB-UniRule"/>
</dbReference>
<dbReference type="SUPFAM" id="SSF57770">
    <property type="entry name" value="Methionyl-tRNA synthetase (MetRS), Zn-domain"/>
    <property type="match status" value="1"/>
</dbReference>
<comment type="cofactor">
    <cofactor evidence="11">
        <name>Zn(2+)</name>
        <dbReference type="ChEBI" id="CHEBI:29105"/>
    </cofactor>
    <text evidence="11">Binds 1 zinc ion per subunit.</text>
</comment>
<dbReference type="Gene3D" id="2.20.28.20">
    <property type="entry name" value="Methionyl-tRNA synthetase, Zn-domain"/>
    <property type="match status" value="1"/>
</dbReference>